<feature type="active site" description="Proton acceptor" evidence="10">
    <location>
        <position position="66"/>
    </location>
</feature>
<dbReference type="PANTHER" id="PTHR31388:SF6">
    <property type="entry name" value="PEROXIDASE"/>
    <property type="match status" value="1"/>
</dbReference>
<evidence type="ECO:0000256" key="11">
    <source>
        <dbReference type="PIRSR" id="PIRSR600823-3"/>
    </source>
</evidence>
<dbReference type="Pfam" id="PF00141">
    <property type="entry name" value="peroxidase"/>
    <property type="match status" value="1"/>
</dbReference>
<reference evidence="17" key="3">
    <citation type="submission" date="2020-06" db="EMBL/GenBank/DDBJ databases">
        <title>Helianthus annuus Genome sequencing and assembly Release 2.</title>
        <authorList>
            <person name="Gouzy J."/>
            <person name="Langlade N."/>
            <person name="Munos S."/>
        </authorList>
    </citation>
    <scope>NUCLEOTIDE SEQUENCE</scope>
    <source>
        <tissue evidence="17">Leaves</tissue>
    </source>
</reference>
<dbReference type="EC" id="1.11.1.7" evidence="3"/>
<dbReference type="SUPFAM" id="SSF48113">
    <property type="entry name" value="Heme-dependent peroxidases"/>
    <property type="match status" value="1"/>
</dbReference>
<dbReference type="InterPro" id="IPR000823">
    <property type="entry name" value="Peroxidase_pln"/>
</dbReference>
<feature type="disulfide bond" evidence="13">
    <location>
        <begin position="35"/>
        <end position="112"/>
    </location>
</feature>
<gene>
    <name evidence="18" type="ORF">HannXRQ_Chr07g0196841</name>
    <name evidence="17" type="ORF">HanXRQr2_Chr07g0304591</name>
</gene>
<feature type="binding site" evidence="11">
    <location>
        <position position="67"/>
    </location>
    <ligand>
        <name>Ca(2+)</name>
        <dbReference type="ChEBI" id="CHEBI:29108"/>
        <label>1</label>
    </ligand>
</feature>
<evidence type="ECO:0000256" key="8">
    <source>
        <dbReference type="ARBA" id="ARBA00023002"/>
    </source>
</evidence>
<keyword evidence="19" id="KW-1185">Reference proteome</keyword>
<dbReference type="PRINTS" id="PR00461">
    <property type="entry name" value="PLPEROXIDASE"/>
</dbReference>
<evidence type="ECO:0000256" key="10">
    <source>
        <dbReference type="PIRSR" id="PIRSR600823-1"/>
    </source>
</evidence>
<reference evidence="18" key="2">
    <citation type="submission" date="2017-02" db="EMBL/GenBank/DDBJ databases">
        <title>Sunflower complete genome.</title>
        <authorList>
            <person name="Langlade N."/>
            <person name="Munos S."/>
        </authorList>
    </citation>
    <scope>NUCLEOTIDE SEQUENCE [LARGE SCALE GENOMIC DNA]</scope>
    <source>
        <tissue evidence="18">Leaves</tissue>
    </source>
</reference>
<keyword evidence="8 17" id="KW-0560">Oxidoreductase</keyword>
<evidence type="ECO:0000256" key="3">
    <source>
        <dbReference type="ARBA" id="ARBA00012313"/>
    </source>
</evidence>
<dbReference type="EMBL" id="MNCJ02000322">
    <property type="protein sequence ID" value="KAF5799444.1"/>
    <property type="molecule type" value="Genomic_DNA"/>
</dbReference>
<keyword evidence="6 11" id="KW-0479">Metal-binding</keyword>
<comment type="cofactor">
    <cofactor evidence="11">
        <name>Ca(2+)</name>
        <dbReference type="ChEBI" id="CHEBI:29108"/>
    </cofactor>
    <text evidence="11">Binds 2 calcium ions per subunit.</text>
</comment>
<sequence length="189" mass="20706">MKTSNNINFAWFITISMLCLLATSQLTTDFYSKTCPNLRTIVRDQITKVIKTEPRMAASLLRLHFHDCFVNGCDASILLDGADGEKFALPNINSARGFELVDSIKSAVESSCSGVVSCADILAVAARYSVVFVSIMNIYMKMKIVGIIVIGNPGPFGTDGVVTAHTIVFKQPTIITILHHEQSNRIYAE</sequence>
<evidence type="ECO:0000256" key="9">
    <source>
        <dbReference type="ARBA" id="ARBA00023004"/>
    </source>
</evidence>
<evidence type="ECO:0000313" key="19">
    <source>
        <dbReference type="Proteomes" id="UP000215914"/>
    </source>
</evidence>
<dbReference type="Gramene" id="mRNA:HanXRQr2_Chr07g0304591">
    <property type="protein sequence ID" value="mRNA:HanXRQr2_Chr07g0304591"/>
    <property type="gene ID" value="HanXRQr2_Chr07g0304591"/>
</dbReference>
<dbReference type="GO" id="GO:0009505">
    <property type="term" value="C:plant-type cell wall"/>
    <property type="evidence" value="ECO:0000318"/>
    <property type="project" value="GO_Central"/>
</dbReference>
<dbReference type="AlphaFoldDB" id="A0A251UBQ4"/>
<evidence type="ECO:0000256" key="15">
    <source>
        <dbReference type="SAM" id="SignalP"/>
    </source>
</evidence>
<reference evidence="17 19" key="1">
    <citation type="journal article" date="2017" name="Nature">
        <title>The sunflower genome provides insights into oil metabolism, flowering and Asterid evolution.</title>
        <authorList>
            <person name="Badouin H."/>
            <person name="Gouzy J."/>
            <person name="Grassa C.J."/>
            <person name="Murat F."/>
            <person name="Staton S.E."/>
            <person name="Cottret L."/>
            <person name="Lelandais-Briere C."/>
            <person name="Owens G.L."/>
            <person name="Carrere S."/>
            <person name="Mayjonade B."/>
            <person name="Legrand L."/>
            <person name="Gill N."/>
            <person name="Kane N.C."/>
            <person name="Bowers J.E."/>
            <person name="Hubner S."/>
            <person name="Bellec A."/>
            <person name="Berard A."/>
            <person name="Berges H."/>
            <person name="Blanchet N."/>
            <person name="Boniface M.C."/>
            <person name="Brunel D."/>
            <person name="Catrice O."/>
            <person name="Chaidir N."/>
            <person name="Claudel C."/>
            <person name="Donnadieu C."/>
            <person name="Faraut T."/>
            <person name="Fievet G."/>
            <person name="Helmstetter N."/>
            <person name="King M."/>
            <person name="Knapp S.J."/>
            <person name="Lai Z."/>
            <person name="Le Paslier M.C."/>
            <person name="Lippi Y."/>
            <person name="Lorenzon L."/>
            <person name="Mandel J.R."/>
            <person name="Marage G."/>
            <person name="Marchand G."/>
            <person name="Marquand E."/>
            <person name="Bret-Mestries E."/>
            <person name="Morien E."/>
            <person name="Nambeesan S."/>
            <person name="Nguyen T."/>
            <person name="Pegot-Espagnet P."/>
            <person name="Pouilly N."/>
            <person name="Raftis F."/>
            <person name="Sallet E."/>
            <person name="Schiex T."/>
            <person name="Thomas J."/>
            <person name="Vandecasteele C."/>
            <person name="Vares D."/>
            <person name="Vear F."/>
            <person name="Vautrin S."/>
            <person name="Crespi M."/>
            <person name="Mangin B."/>
            <person name="Burke J.M."/>
            <person name="Salse J."/>
            <person name="Munos S."/>
            <person name="Vincourt P."/>
            <person name="Rieseberg L.H."/>
            <person name="Langlade N.B."/>
        </authorList>
    </citation>
    <scope>NUCLEOTIDE SEQUENCE [LARGE SCALE GENOMIC DNA]</scope>
    <source>
        <strain evidence="19">cv. SF193</strain>
        <tissue evidence="17">Leaves</tissue>
    </source>
</reference>
<dbReference type="PANTHER" id="PTHR31388">
    <property type="entry name" value="PEROXIDASE 72-RELATED"/>
    <property type="match status" value="1"/>
</dbReference>
<dbReference type="STRING" id="4232.A0A251UBQ4"/>
<evidence type="ECO:0000256" key="2">
    <source>
        <dbReference type="ARBA" id="ARBA00001970"/>
    </source>
</evidence>
<dbReference type="Proteomes" id="UP000215914">
    <property type="component" value="Chromosome 7"/>
</dbReference>
<dbReference type="GO" id="GO:0004601">
    <property type="term" value="F:peroxidase activity"/>
    <property type="evidence" value="ECO:0000318"/>
    <property type="project" value="GO_Central"/>
</dbReference>
<evidence type="ECO:0000256" key="13">
    <source>
        <dbReference type="PIRSR" id="PIRSR600823-5"/>
    </source>
</evidence>
<proteinExistence type="inferred from homology"/>
<feature type="site" description="Transition state stabilizer" evidence="12">
    <location>
        <position position="62"/>
    </location>
</feature>
<feature type="signal peptide" evidence="15">
    <location>
        <begin position="1"/>
        <end position="24"/>
    </location>
</feature>
<evidence type="ECO:0000256" key="1">
    <source>
        <dbReference type="ARBA" id="ARBA00000189"/>
    </source>
</evidence>
<evidence type="ECO:0000256" key="14">
    <source>
        <dbReference type="RuleBase" id="RU004241"/>
    </source>
</evidence>
<keyword evidence="9" id="KW-0408">Iron</keyword>
<dbReference type="GO" id="GO:0020037">
    <property type="term" value="F:heme binding"/>
    <property type="evidence" value="ECO:0007669"/>
    <property type="project" value="InterPro"/>
</dbReference>
<feature type="binding site" evidence="11">
    <location>
        <position position="85"/>
    </location>
    <ligand>
        <name>Ca(2+)</name>
        <dbReference type="ChEBI" id="CHEBI:29108"/>
        <label>1</label>
    </ligand>
</feature>
<dbReference type="InterPro" id="IPR010255">
    <property type="entry name" value="Haem_peroxidase_sf"/>
</dbReference>
<evidence type="ECO:0000259" key="16">
    <source>
        <dbReference type="PROSITE" id="PS50873"/>
    </source>
</evidence>
<accession>A0A251UBQ4</accession>
<dbReference type="GO" id="GO:0046872">
    <property type="term" value="F:metal ion binding"/>
    <property type="evidence" value="ECO:0007669"/>
    <property type="project" value="UniProtKB-KW"/>
</dbReference>
<keyword evidence="5" id="KW-0349">Heme</keyword>
<evidence type="ECO:0000256" key="4">
    <source>
        <dbReference type="ARBA" id="ARBA00022559"/>
    </source>
</evidence>
<feature type="binding site" evidence="11">
    <location>
        <position position="70"/>
    </location>
    <ligand>
        <name>Ca(2+)</name>
        <dbReference type="ChEBI" id="CHEBI:29108"/>
        <label>1</label>
    </ligand>
</feature>
<keyword evidence="7 11" id="KW-0106">Calcium</keyword>
<feature type="chain" id="PRO_5012015829" description="peroxidase" evidence="15">
    <location>
        <begin position="25"/>
        <end position="189"/>
    </location>
</feature>
<dbReference type="InterPro" id="IPR019794">
    <property type="entry name" value="Peroxidases_AS"/>
</dbReference>
<evidence type="ECO:0000313" key="18">
    <source>
        <dbReference type="EMBL" id="OTG20778.1"/>
    </source>
</evidence>
<name>A0A251UBQ4_HELAN</name>
<evidence type="ECO:0000256" key="7">
    <source>
        <dbReference type="ARBA" id="ARBA00022837"/>
    </source>
</evidence>
<comment type="cofactor">
    <cofactor evidence="2">
        <name>heme b</name>
        <dbReference type="ChEBI" id="CHEBI:60344"/>
    </cofactor>
</comment>
<feature type="domain" description="Plant heme peroxidase family profile" evidence="16">
    <location>
        <begin position="25"/>
        <end position="153"/>
    </location>
</feature>
<keyword evidence="4 18" id="KW-0575">Peroxidase</keyword>
<feature type="binding site" evidence="11">
    <location>
        <position position="74"/>
    </location>
    <ligand>
        <name>Ca(2+)</name>
        <dbReference type="ChEBI" id="CHEBI:29108"/>
        <label>1</label>
    </ligand>
</feature>
<feature type="binding site" evidence="11">
    <location>
        <position position="72"/>
    </location>
    <ligand>
        <name>Ca(2+)</name>
        <dbReference type="ChEBI" id="CHEBI:29108"/>
        <label>1</label>
    </ligand>
</feature>
<dbReference type="InParanoid" id="A0A251UBQ4"/>
<dbReference type="GO" id="GO:0006979">
    <property type="term" value="P:response to oxidative stress"/>
    <property type="evidence" value="ECO:0007669"/>
    <property type="project" value="InterPro"/>
</dbReference>
<evidence type="ECO:0000256" key="6">
    <source>
        <dbReference type="ARBA" id="ARBA00022723"/>
    </source>
</evidence>
<dbReference type="PROSITE" id="PS00436">
    <property type="entry name" value="PEROXIDASE_2"/>
    <property type="match status" value="1"/>
</dbReference>
<dbReference type="Gene3D" id="1.10.520.10">
    <property type="match status" value="1"/>
</dbReference>
<dbReference type="PROSITE" id="PS50873">
    <property type="entry name" value="PEROXIDASE_4"/>
    <property type="match status" value="1"/>
</dbReference>
<feature type="binding site" evidence="11">
    <location>
        <position position="76"/>
    </location>
    <ligand>
        <name>Ca(2+)</name>
        <dbReference type="ChEBI" id="CHEBI:29108"/>
        <label>1</label>
    </ligand>
</feature>
<dbReference type="EMBL" id="CM007896">
    <property type="protein sequence ID" value="OTG20778.1"/>
    <property type="molecule type" value="Genomic_DNA"/>
</dbReference>
<dbReference type="GO" id="GO:0140825">
    <property type="term" value="F:lactoperoxidase activity"/>
    <property type="evidence" value="ECO:0007669"/>
    <property type="project" value="UniProtKB-EC"/>
</dbReference>
<dbReference type="InterPro" id="IPR002016">
    <property type="entry name" value="Haem_peroxidase"/>
</dbReference>
<protein>
    <recommendedName>
        <fullName evidence="3">peroxidase</fullName>
        <ecNumber evidence="3">1.11.1.7</ecNumber>
    </recommendedName>
</protein>
<comment type="similarity">
    <text evidence="14">Belongs to the peroxidase family.</text>
</comment>
<evidence type="ECO:0000256" key="12">
    <source>
        <dbReference type="PIRSR" id="PIRSR600823-4"/>
    </source>
</evidence>
<keyword evidence="15" id="KW-0732">Signal</keyword>
<evidence type="ECO:0000313" key="17">
    <source>
        <dbReference type="EMBL" id="KAF5799444.1"/>
    </source>
</evidence>
<organism evidence="18 19">
    <name type="scientific">Helianthus annuus</name>
    <name type="common">Common sunflower</name>
    <dbReference type="NCBI Taxonomy" id="4232"/>
    <lineage>
        <taxon>Eukaryota</taxon>
        <taxon>Viridiplantae</taxon>
        <taxon>Streptophyta</taxon>
        <taxon>Embryophyta</taxon>
        <taxon>Tracheophyta</taxon>
        <taxon>Spermatophyta</taxon>
        <taxon>Magnoliopsida</taxon>
        <taxon>eudicotyledons</taxon>
        <taxon>Gunneridae</taxon>
        <taxon>Pentapetalae</taxon>
        <taxon>asterids</taxon>
        <taxon>campanulids</taxon>
        <taxon>Asterales</taxon>
        <taxon>Asteraceae</taxon>
        <taxon>Asteroideae</taxon>
        <taxon>Heliantheae alliance</taxon>
        <taxon>Heliantheae</taxon>
        <taxon>Helianthus</taxon>
    </lineage>
</organism>
<dbReference type="PRINTS" id="PR00458">
    <property type="entry name" value="PEROXIDASE"/>
</dbReference>
<keyword evidence="13" id="KW-1015">Disulfide bond</keyword>
<evidence type="ECO:0000256" key="5">
    <source>
        <dbReference type="ARBA" id="ARBA00022617"/>
    </source>
</evidence>
<comment type="catalytic activity">
    <reaction evidence="1">
        <text>2 a phenolic donor + H2O2 = 2 a phenolic radical donor + 2 H2O</text>
        <dbReference type="Rhea" id="RHEA:56136"/>
        <dbReference type="ChEBI" id="CHEBI:15377"/>
        <dbReference type="ChEBI" id="CHEBI:16240"/>
        <dbReference type="ChEBI" id="CHEBI:139520"/>
        <dbReference type="ChEBI" id="CHEBI:139521"/>
        <dbReference type="EC" id="1.11.1.7"/>
    </reaction>
</comment>
<feature type="disulfide bond" evidence="13">
    <location>
        <begin position="68"/>
        <end position="73"/>
    </location>
</feature>